<reference evidence="1 2" key="1">
    <citation type="journal article" date="2019" name="Sci. Rep.">
        <title>Orb-weaving spider Araneus ventricosus genome elucidates the spidroin gene catalogue.</title>
        <authorList>
            <person name="Kono N."/>
            <person name="Nakamura H."/>
            <person name="Ohtoshi R."/>
            <person name="Moran D.A.P."/>
            <person name="Shinohara A."/>
            <person name="Yoshida Y."/>
            <person name="Fujiwara M."/>
            <person name="Mori M."/>
            <person name="Tomita M."/>
            <person name="Arakawa K."/>
        </authorList>
    </citation>
    <scope>NUCLEOTIDE SEQUENCE [LARGE SCALE GENOMIC DNA]</scope>
</reference>
<organism evidence="1 2">
    <name type="scientific">Araneus ventricosus</name>
    <name type="common">Orbweaver spider</name>
    <name type="synonym">Epeira ventricosa</name>
    <dbReference type="NCBI Taxonomy" id="182803"/>
    <lineage>
        <taxon>Eukaryota</taxon>
        <taxon>Metazoa</taxon>
        <taxon>Ecdysozoa</taxon>
        <taxon>Arthropoda</taxon>
        <taxon>Chelicerata</taxon>
        <taxon>Arachnida</taxon>
        <taxon>Araneae</taxon>
        <taxon>Araneomorphae</taxon>
        <taxon>Entelegynae</taxon>
        <taxon>Araneoidea</taxon>
        <taxon>Araneidae</taxon>
        <taxon>Araneus</taxon>
    </lineage>
</organism>
<dbReference type="AlphaFoldDB" id="A0A4Y2JWF1"/>
<proteinExistence type="predicted"/>
<dbReference type="Proteomes" id="UP000499080">
    <property type="component" value="Unassembled WGS sequence"/>
</dbReference>
<comment type="caution">
    <text evidence="1">The sequence shown here is derived from an EMBL/GenBank/DDBJ whole genome shotgun (WGS) entry which is preliminary data.</text>
</comment>
<name>A0A4Y2JWF1_ARAVE</name>
<protein>
    <submittedName>
        <fullName evidence="1">Uncharacterized protein</fullName>
    </submittedName>
</protein>
<evidence type="ECO:0000313" key="1">
    <source>
        <dbReference type="EMBL" id="GBM94693.1"/>
    </source>
</evidence>
<keyword evidence="2" id="KW-1185">Reference proteome</keyword>
<accession>A0A4Y2JWF1</accession>
<sequence>MVRLLLYPFPAFLRLVYVREATLFRAFLLAVEQDQSLLYPTCRTVTREKRTDMIDLLKFIPPIKHDYYKNLQTNRHDGSLNTTDEEDINYITD</sequence>
<evidence type="ECO:0000313" key="2">
    <source>
        <dbReference type="Proteomes" id="UP000499080"/>
    </source>
</evidence>
<dbReference type="EMBL" id="BGPR01003992">
    <property type="protein sequence ID" value="GBM94693.1"/>
    <property type="molecule type" value="Genomic_DNA"/>
</dbReference>
<gene>
    <name evidence="1" type="ORF">AVEN_274913_1</name>
</gene>
<dbReference type="OrthoDB" id="6611988at2759"/>